<dbReference type="EMBL" id="LXQA011117789">
    <property type="protein sequence ID" value="MCI85533.1"/>
    <property type="molecule type" value="Genomic_DNA"/>
</dbReference>
<keyword evidence="2" id="KW-1185">Reference proteome</keyword>
<evidence type="ECO:0000313" key="1">
    <source>
        <dbReference type="EMBL" id="MCI85533.1"/>
    </source>
</evidence>
<organism evidence="1 2">
    <name type="scientific">Trifolium medium</name>
    <dbReference type="NCBI Taxonomy" id="97028"/>
    <lineage>
        <taxon>Eukaryota</taxon>
        <taxon>Viridiplantae</taxon>
        <taxon>Streptophyta</taxon>
        <taxon>Embryophyta</taxon>
        <taxon>Tracheophyta</taxon>
        <taxon>Spermatophyta</taxon>
        <taxon>Magnoliopsida</taxon>
        <taxon>eudicotyledons</taxon>
        <taxon>Gunneridae</taxon>
        <taxon>Pentapetalae</taxon>
        <taxon>rosids</taxon>
        <taxon>fabids</taxon>
        <taxon>Fabales</taxon>
        <taxon>Fabaceae</taxon>
        <taxon>Papilionoideae</taxon>
        <taxon>50 kb inversion clade</taxon>
        <taxon>NPAAA clade</taxon>
        <taxon>Hologalegina</taxon>
        <taxon>IRL clade</taxon>
        <taxon>Trifolieae</taxon>
        <taxon>Trifolium</taxon>
    </lineage>
</organism>
<sequence>VKLPEGFSLKPEKASKYWIFRRFLVEARESELSMMTQRSTGQVLASPAVRNIARWASNPSLGELLITELV</sequence>
<comment type="caution">
    <text evidence="1">The sequence shown here is derived from an EMBL/GenBank/DDBJ whole genome shotgun (WGS) entry which is preliminary data.</text>
</comment>
<dbReference type="Proteomes" id="UP000265520">
    <property type="component" value="Unassembled WGS sequence"/>
</dbReference>
<accession>A0A392VDM0</accession>
<name>A0A392VDM0_9FABA</name>
<evidence type="ECO:0000313" key="2">
    <source>
        <dbReference type="Proteomes" id="UP000265520"/>
    </source>
</evidence>
<proteinExistence type="predicted"/>
<feature type="non-terminal residue" evidence="1">
    <location>
        <position position="1"/>
    </location>
</feature>
<reference evidence="1 2" key="1">
    <citation type="journal article" date="2018" name="Front. Plant Sci.">
        <title>Red Clover (Trifolium pratense) and Zigzag Clover (T. medium) - A Picture of Genomic Similarities and Differences.</title>
        <authorList>
            <person name="Dluhosova J."/>
            <person name="Istvanek J."/>
            <person name="Nedelnik J."/>
            <person name="Repkova J."/>
        </authorList>
    </citation>
    <scope>NUCLEOTIDE SEQUENCE [LARGE SCALE GENOMIC DNA]</scope>
    <source>
        <strain evidence="2">cv. 10/8</strain>
        <tissue evidence="1">Leaf</tissue>
    </source>
</reference>
<protein>
    <submittedName>
        <fullName evidence="1">Uncharacterized protein</fullName>
    </submittedName>
</protein>
<dbReference type="AlphaFoldDB" id="A0A392VDM0"/>